<evidence type="ECO:0000313" key="1">
    <source>
        <dbReference type="EMBL" id="KKL19694.1"/>
    </source>
</evidence>
<gene>
    <name evidence="1" type="ORF">LCGC14_2462910</name>
</gene>
<dbReference type="EMBL" id="LAZR01038386">
    <property type="protein sequence ID" value="KKL19694.1"/>
    <property type="molecule type" value="Genomic_DNA"/>
</dbReference>
<protein>
    <submittedName>
        <fullName evidence="1">Uncharacterized protein</fullName>
    </submittedName>
</protein>
<proteinExistence type="predicted"/>
<feature type="non-terminal residue" evidence="1">
    <location>
        <position position="58"/>
    </location>
</feature>
<organism evidence="1">
    <name type="scientific">marine sediment metagenome</name>
    <dbReference type="NCBI Taxonomy" id="412755"/>
    <lineage>
        <taxon>unclassified sequences</taxon>
        <taxon>metagenomes</taxon>
        <taxon>ecological metagenomes</taxon>
    </lineage>
</organism>
<comment type="caution">
    <text evidence="1">The sequence shown here is derived from an EMBL/GenBank/DDBJ whole genome shotgun (WGS) entry which is preliminary data.</text>
</comment>
<dbReference type="AlphaFoldDB" id="A0A0F9BCS9"/>
<accession>A0A0F9BCS9</accession>
<name>A0A0F9BCS9_9ZZZZ</name>
<sequence>MPAYLISYSTAAKQTRANLDEFMGALGAVPLGDCLCGLEMDLGLDAFREWLTSQLEEC</sequence>
<reference evidence="1" key="1">
    <citation type="journal article" date="2015" name="Nature">
        <title>Complex archaea that bridge the gap between prokaryotes and eukaryotes.</title>
        <authorList>
            <person name="Spang A."/>
            <person name="Saw J.H."/>
            <person name="Jorgensen S.L."/>
            <person name="Zaremba-Niedzwiedzka K."/>
            <person name="Martijn J."/>
            <person name="Lind A.E."/>
            <person name="van Eijk R."/>
            <person name="Schleper C."/>
            <person name="Guy L."/>
            <person name="Ettema T.J."/>
        </authorList>
    </citation>
    <scope>NUCLEOTIDE SEQUENCE</scope>
</reference>